<sequence length="385" mass="43067">MASPTPERELTDFYDARPGEVLNGTYKLLVTLGGGIYSKTWLAKSDSRGKTTAYHAIKILSRDATIEVREGIMLEVDVMKNLRDLGGHPRLPTLFEDFSILHGSHICLAMNVLGSDVGSFRRSAPNKALPLHVVRVIMLQVIDAVAHLHKHGIVHTDIKPDNILFHTNMGAQEIDNWLANVGDRTEPTPLPHDWATFCDPEEAMQMRVSLVDLGQCQWANRTPTVSQFSAFSLRAPEVILKTDFGPGIDIWAIGCIIFEMLVGRWLFHPVDGEDDWSIEDDHLAKMMELTGEAFDETILARSPLRDQYFDESGSLLRVDELYPISVEDAMANYRIMETGDIKPAADVIRRCCHLDPKNRATAEDLCKDSWFDSVAPVLDWSASAP</sequence>
<evidence type="ECO:0000259" key="9">
    <source>
        <dbReference type="PROSITE" id="PS50011"/>
    </source>
</evidence>
<reference evidence="10 11" key="1">
    <citation type="submission" date="2021-08" db="EMBL/GenBank/DDBJ databases">
        <title>Draft Genome Sequence of Phanerochaete sordida strain YK-624.</title>
        <authorList>
            <person name="Mori T."/>
            <person name="Dohra H."/>
            <person name="Suzuki T."/>
            <person name="Kawagishi H."/>
            <person name="Hirai H."/>
        </authorList>
    </citation>
    <scope>NUCLEOTIDE SEQUENCE [LARGE SCALE GENOMIC DNA]</scope>
    <source>
        <strain evidence="10 11">YK-624</strain>
    </source>
</reference>
<keyword evidence="2" id="KW-0723">Serine/threonine-protein kinase</keyword>
<evidence type="ECO:0000256" key="1">
    <source>
        <dbReference type="ARBA" id="ARBA00012513"/>
    </source>
</evidence>
<gene>
    <name evidence="10" type="ORF">PsYK624_061250</name>
</gene>
<evidence type="ECO:0000256" key="6">
    <source>
        <dbReference type="ARBA" id="ARBA00022840"/>
    </source>
</evidence>
<dbReference type="Gene3D" id="3.30.200.20">
    <property type="entry name" value="Phosphorylase Kinase, domain 1"/>
    <property type="match status" value="1"/>
</dbReference>
<dbReference type="GO" id="GO:0000245">
    <property type="term" value="P:spliceosomal complex assembly"/>
    <property type="evidence" value="ECO:0007669"/>
    <property type="project" value="TreeGrafter"/>
</dbReference>
<dbReference type="AlphaFoldDB" id="A0A9P3G9T6"/>
<dbReference type="Proteomes" id="UP000703269">
    <property type="component" value="Unassembled WGS sequence"/>
</dbReference>
<name>A0A9P3G9T6_9APHY</name>
<dbReference type="EMBL" id="BPQB01000015">
    <property type="protein sequence ID" value="GJE90004.1"/>
    <property type="molecule type" value="Genomic_DNA"/>
</dbReference>
<dbReference type="Pfam" id="PF00069">
    <property type="entry name" value="Pkinase"/>
    <property type="match status" value="1"/>
</dbReference>
<evidence type="ECO:0000256" key="3">
    <source>
        <dbReference type="ARBA" id="ARBA00022679"/>
    </source>
</evidence>
<dbReference type="PROSITE" id="PS00108">
    <property type="entry name" value="PROTEIN_KINASE_ST"/>
    <property type="match status" value="1"/>
</dbReference>
<comment type="catalytic activity">
    <reaction evidence="7">
        <text>L-threonyl-[protein] + ATP = O-phospho-L-threonyl-[protein] + ADP + H(+)</text>
        <dbReference type="Rhea" id="RHEA:46608"/>
        <dbReference type="Rhea" id="RHEA-COMP:11060"/>
        <dbReference type="Rhea" id="RHEA-COMP:11605"/>
        <dbReference type="ChEBI" id="CHEBI:15378"/>
        <dbReference type="ChEBI" id="CHEBI:30013"/>
        <dbReference type="ChEBI" id="CHEBI:30616"/>
        <dbReference type="ChEBI" id="CHEBI:61977"/>
        <dbReference type="ChEBI" id="CHEBI:456216"/>
        <dbReference type="EC" id="2.7.11.1"/>
    </reaction>
</comment>
<dbReference type="InterPro" id="IPR011009">
    <property type="entry name" value="Kinase-like_dom_sf"/>
</dbReference>
<feature type="domain" description="Protein kinase" evidence="9">
    <location>
        <begin position="26"/>
        <end position="371"/>
    </location>
</feature>
<comment type="caution">
    <text evidence="10">The sequence shown here is derived from an EMBL/GenBank/DDBJ whole genome shotgun (WGS) entry which is preliminary data.</text>
</comment>
<evidence type="ECO:0000313" key="11">
    <source>
        <dbReference type="Proteomes" id="UP000703269"/>
    </source>
</evidence>
<dbReference type="OrthoDB" id="5979581at2759"/>
<organism evidence="10 11">
    <name type="scientific">Phanerochaete sordida</name>
    <dbReference type="NCBI Taxonomy" id="48140"/>
    <lineage>
        <taxon>Eukaryota</taxon>
        <taxon>Fungi</taxon>
        <taxon>Dikarya</taxon>
        <taxon>Basidiomycota</taxon>
        <taxon>Agaricomycotina</taxon>
        <taxon>Agaricomycetes</taxon>
        <taxon>Polyporales</taxon>
        <taxon>Phanerochaetaceae</taxon>
        <taxon>Phanerochaete</taxon>
    </lineage>
</organism>
<dbReference type="InterPro" id="IPR008271">
    <property type="entry name" value="Ser/Thr_kinase_AS"/>
</dbReference>
<protein>
    <recommendedName>
        <fullName evidence="1">non-specific serine/threonine protein kinase</fullName>
        <ecNumber evidence="1">2.7.11.1</ecNumber>
    </recommendedName>
</protein>
<dbReference type="GO" id="GO:0005634">
    <property type="term" value="C:nucleus"/>
    <property type="evidence" value="ECO:0007669"/>
    <property type="project" value="TreeGrafter"/>
</dbReference>
<dbReference type="EC" id="2.7.11.1" evidence="1"/>
<evidence type="ECO:0000256" key="7">
    <source>
        <dbReference type="ARBA" id="ARBA00047899"/>
    </source>
</evidence>
<dbReference type="PROSITE" id="PS50011">
    <property type="entry name" value="PROTEIN_KINASE_DOM"/>
    <property type="match status" value="1"/>
</dbReference>
<dbReference type="Gene3D" id="1.10.510.10">
    <property type="entry name" value="Transferase(Phosphotransferase) domain 1"/>
    <property type="match status" value="1"/>
</dbReference>
<dbReference type="GO" id="GO:0005737">
    <property type="term" value="C:cytoplasm"/>
    <property type="evidence" value="ECO:0007669"/>
    <property type="project" value="TreeGrafter"/>
</dbReference>
<keyword evidence="4" id="KW-0547">Nucleotide-binding</keyword>
<dbReference type="SMART" id="SM00220">
    <property type="entry name" value="S_TKc"/>
    <property type="match status" value="1"/>
</dbReference>
<dbReference type="InterPro" id="IPR000719">
    <property type="entry name" value="Prot_kinase_dom"/>
</dbReference>
<dbReference type="GO" id="GO:0005524">
    <property type="term" value="F:ATP binding"/>
    <property type="evidence" value="ECO:0007669"/>
    <property type="project" value="UniProtKB-KW"/>
</dbReference>
<dbReference type="PANTHER" id="PTHR47634">
    <property type="entry name" value="PROTEIN KINASE DOMAIN-CONTAINING PROTEIN-RELATED"/>
    <property type="match status" value="1"/>
</dbReference>
<dbReference type="SUPFAM" id="SSF56112">
    <property type="entry name" value="Protein kinase-like (PK-like)"/>
    <property type="match status" value="1"/>
</dbReference>
<accession>A0A9P3G9T6</accession>
<dbReference type="PANTHER" id="PTHR47634:SF9">
    <property type="entry name" value="PROTEIN KINASE DOMAIN-CONTAINING PROTEIN-RELATED"/>
    <property type="match status" value="1"/>
</dbReference>
<comment type="catalytic activity">
    <reaction evidence="8">
        <text>L-seryl-[protein] + ATP = O-phospho-L-seryl-[protein] + ADP + H(+)</text>
        <dbReference type="Rhea" id="RHEA:17989"/>
        <dbReference type="Rhea" id="RHEA-COMP:9863"/>
        <dbReference type="Rhea" id="RHEA-COMP:11604"/>
        <dbReference type="ChEBI" id="CHEBI:15378"/>
        <dbReference type="ChEBI" id="CHEBI:29999"/>
        <dbReference type="ChEBI" id="CHEBI:30616"/>
        <dbReference type="ChEBI" id="CHEBI:83421"/>
        <dbReference type="ChEBI" id="CHEBI:456216"/>
        <dbReference type="EC" id="2.7.11.1"/>
    </reaction>
</comment>
<keyword evidence="5 10" id="KW-0418">Kinase</keyword>
<evidence type="ECO:0000256" key="4">
    <source>
        <dbReference type="ARBA" id="ARBA00022741"/>
    </source>
</evidence>
<proteinExistence type="predicted"/>
<keyword evidence="3" id="KW-0808">Transferase</keyword>
<dbReference type="GO" id="GO:0050684">
    <property type="term" value="P:regulation of mRNA processing"/>
    <property type="evidence" value="ECO:0007669"/>
    <property type="project" value="TreeGrafter"/>
</dbReference>
<dbReference type="InterPro" id="IPR051334">
    <property type="entry name" value="SRPK"/>
</dbReference>
<evidence type="ECO:0000256" key="2">
    <source>
        <dbReference type="ARBA" id="ARBA00022527"/>
    </source>
</evidence>
<keyword evidence="6" id="KW-0067">ATP-binding</keyword>
<evidence type="ECO:0000256" key="5">
    <source>
        <dbReference type="ARBA" id="ARBA00022777"/>
    </source>
</evidence>
<evidence type="ECO:0000313" key="10">
    <source>
        <dbReference type="EMBL" id="GJE90004.1"/>
    </source>
</evidence>
<evidence type="ECO:0000256" key="8">
    <source>
        <dbReference type="ARBA" id="ARBA00048679"/>
    </source>
</evidence>
<keyword evidence="11" id="KW-1185">Reference proteome</keyword>
<dbReference type="GO" id="GO:0004674">
    <property type="term" value="F:protein serine/threonine kinase activity"/>
    <property type="evidence" value="ECO:0007669"/>
    <property type="project" value="UniProtKB-KW"/>
</dbReference>